<name>A0A812V2K9_9DINO</name>
<protein>
    <submittedName>
        <fullName evidence="2">Uncharacterized protein</fullName>
    </submittedName>
</protein>
<accession>A0A812V2K9</accession>
<reference evidence="2" key="1">
    <citation type="submission" date="2021-02" db="EMBL/GenBank/DDBJ databases">
        <authorList>
            <person name="Dougan E. K."/>
            <person name="Rhodes N."/>
            <person name="Thang M."/>
            <person name="Chan C."/>
        </authorList>
    </citation>
    <scope>NUCLEOTIDE SEQUENCE</scope>
</reference>
<dbReference type="AlphaFoldDB" id="A0A812V2K9"/>
<keyword evidence="3" id="KW-1185">Reference proteome</keyword>
<feature type="compositionally biased region" description="Gly residues" evidence="1">
    <location>
        <begin position="224"/>
        <end position="238"/>
    </location>
</feature>
<feature type="compositionally biased region" description="Low complexity" evidence="1">
    <location>
        <begin position="239"/>
        <end position="248"/>
    </location>
</feature>
<evidence type="ECO:0000313" key="2">
    <source>
        <dbReference type="EMBL" id="CAE7613856.1"/>
    </source>
</evidence>
<evidence type="ECO:0000256" key="1">
    <source>
        <dbReference type="SAM" id="MobiDB-lite"/>
    </source>
</evidence>
<proteinExistence type="predicted"/>
<feature type="compositionally biased region" description="Low complexity" evidence="1">
    <location>
        <begin position="204"/>
        <end position="223"/>
    </location>
</feature>
<comment type="caution">
    <text evidence="2">The sequence shown here is derived from an EMBL/GenBank/DDBJ whole genome shotgun (WGS) entry which is preliminary data.</text>
</comment>
<evidence type="ECO:0000313" key="3">
    <source>
        <dbReference type="Proteomes" id="UP000604046"/>
    </source>
</evidence>
<gene>
    <name evidence="2" type="ORF">SNAT2548_LOCUS34905</name>
</gene>
<dbReference type="Proteomes" id="UP000604046">
    <property type="component" value="Unassembled WGS sequence"/>
</dbReference>
<feature type="region of interest" description="Disordered" evidence="1">
    <location>
        <begin position="173"/>
        <end position="248"/>
    </location>
</feature>
<organism evidence="2 3">
    <name type="scientific">Symbiodinium natans</name>
    <dbReference type="NCBI Taxonomy" id="878477"/>
    <lineage>
        <taxon>Eukaryota</taxon>
        <taxon>Sar</taxon>
        <taxon>Alveolata</taxon>
        <taxon>Dinophyceae</taxon>
        <taxon>Suessiales</taxon>
        <taxon>Symbiodiniaceae</taxon>
        <taxon>Symbiodinium</taxon>
    </lineage>
</organism>
<dbReference type="OrthoDB" id="408960at2759"/>
<dbReference type="EMBL" id="CAJNDS010002835">
    <property type="protein sequence ID" value="CAE7613856.1"/>
    <property type="molecule type" value="Genomic_DNA"/>
</dbReference>
<sequence length="248" mass="26884">MAQPMDHTPKVNAFRSFCMQVVDQLCIEFEREVSQMTQDITMYRGELARCADLLAFQLGKEKDYHTMLDNIANNTNVLVGKAQEVGQKHSGHEPMKQQMHQMLEQMFEGGRGALADSFGSLDEHRMLAEKHLMSAAELQSGSQAIQKELDNIMQTLQVPPVSYRDAPVMMGPSSLQGMQGGRPPQGPGKPFTSFNPNAGPPMPGANLPNMPMSMSNPGSPYRSPGGGRGFNPGPGGPVGPRSPTGQMA</sequence>